<dbReference type="SMART" id="SM00587">
    <property type="entry name" value="CHK"/>
    <property type="match status" value="1"/>
</dbReference>
<dbReference type="InterPro" id="IPR015897">
    <property type="entry name" value="CHK_kinase-like"/>
</dbReference>
<evidence type="ECO:0000313" key="4">
    <source>
        <dbReference type="Proteomes" id="UP000708208"/>
    </source>
</evidence>
<accession>A0A8J2KRT5</accession>
<feature type="compositionally biased region" description="Polar residues" evidence="1">
    <location>
        <begin position="33"/>
        <end position="45"/>
    </location>
</feature>
<dbReference type="AlphaFoldDB" id="A0A8J2KRT5"/>
<evidence type="ECO:0000256" key="1">
    <source>
        <dbReference type="SAM" id="MobiDB-lite"/>
    </source>
</evidence>
<dbReference type="EMBL" id="CAJVCH010425139">
    <property type="protein sequence ID" value="CAG7818601.1"/>
    <property type="molecule type" value="Genomic_DNA"/>
</dbReference>
<dbReference type="Pfam" id="PF02958">
    <property type="entry name" value="EcKL"/>
    <property type="match status" value="1"/>
</dbReference>
<sequence length="498" mass="56718">MILACVKGIGKSLRSPVNSSESADVLYEEDPSSSDPIAMSSTNSSKSPNVILIEDFLTHFLRYSSPHCESNKKSHFPLNLDSLGHTAIVLDFEIDRAEPCFEDLQAILSDILSLKVRYKVVATNVEEEKVSFFIVKIPATNSEDRQLASLAGADHREIFFYTNTVPDIKQCLERGRIDLPLSFAQCYHAQYDRPLEEKAISGVLENLSKAESIIVLEDLRPQGFGKRHYSQALSLKEIKTALREIAKIHAATWSIQEVSGQSLSKSWSFHYRAEFAAMLYEALLEDGLPRLEKFLKELVESNRDVKAAKILERLAAFRNRGIRNSLYKLLIPSPEPSPTCLVHMDFWCDNIFFRKQDSDSSDAGLNDFENVEKESILEDLRKDDTESLECRILDWQMFSVGRPTHDIALLLFTSLESSVRKDCTEGLLEFYFRIFRQTAMKFDTPLTFDLAHLCEQYNQSQVLAVLQVIASIDLVLNNEMTQERLMDALMELIDKKLF</sequence>
<keyword evidence="4" id="KW-1185">Reference proteome</keyword>
<comment type="caution">
    <text evidence="3">The sequence shown here is derived from an EMBL/GenBank/DDBJ whole genome shotgun (WGS) entry which is preliminary data.</text>
</comment>
<organism evidence="3 4">
    <name type="scientific">Allacma fusca</name>
    <dbReference type="NCBI Taxonomy" id="39272"/>
    <lineage>
        <taxon>Eukaryota</taxon>
        <taxon>Metazoa</taxon>
        <taxon>Ecdysozoa</taxon>
        <taxon>Arthropoda</taxon>
        <taxon>Hexapoda</taxon>
        <taxon>Collembola</taxon>
        <taxon>Symphypleona</taxon>
        <taxon>Sminthuridae</taxon>
        <taxon>Allacma</taxon>
    </lineage>
</organism>
<feature type="region of interest" description="Disordered" evidence="1">
    <location>
        <begin position="22"/>
        <end position="45"/>
    </location>
</feature>
<dbReference type="OrthoDB" id="191037at2759"/>
<dbReference type="InterPro" id="IPR012877">
    <property type="entry name" value="Dhs-27"/>
</dbReference>
<evidence type="ECO:0000313" key="3">
    <source>
        <dbReference type="EMBL" id="CAG7818601.1"/>
    </source>
</evidence>
<gene>
    <name evidence="3" type="ORF">AFUS01_LOCUS29095</name>
</gene>
<protein>
    <recommendedName>
        <fullName evidence="2">CHK kinase-like domain-containing protein</fullName>
    </recommendedName>
</protein>
<dbReference type="PANTHER" id="PTHR11012">
    <property type="entry name" value="PROTEIN KINASE-LIKE DOMAIN-CONTAINING"/>
    <property type="match status" value="1"/>
</dbReference>
<reference evidence="3" key="1">
    <citation type="submission" date="2021-06" db="EMBL/GenBank/DDBJ databases">
        <authorList>
            <person name="Hodson N. C."/>
            <person name="Mongue J. A."/>
            <person name="Jaron S. K."/>
        </authorList>
    </citation>
    <scope>NUCLEOTIDE SEQUENCE</scope>
</reference>
<name>A0A8J2KRT5_9HEXA</name>
<dbReference type="InterPro" id="IPR004119">
    <property type="entry name" value="EcKL"/>
</dbReference>
<proteinExistence type="predicted"/>
<dbReference type="PANTHER" id="PTHR11012:SF58">
    <property type="entry name" value="CHK KINASE-LIKE DOMAIN-CONTAINING PROTEIN"/>
    <property type="match status" value="1"/>
</dbReference>
<evidence type="ECO:0000259" key="2">
    <source>
        <dbReference type="SMART" id="SM00587"/>
    </source>
</evidence>
<feature type="domain" description="CHK kinase-like" evidence="2">
    <location>
        <begin position="214"/>
        <end position="441"/>
    </location>
</feature>
<dbReference type="Pfam" id="PF07914">
    <property type="entry name" value="DUF1679"/>
    <property type="match status" value="1"/>
</dbReference>
<dbReference type="Proteomes" id="UP000708208">
    <property type="component" value="Unassembled WGS sequence"/>
</dbReference>